<accession>A0A9P5DUY1</accession>
<keyword evidence="4 6" id="KW-0479">Metal-binding</keyword>
<keyword evidence="10" id="KW-1185">Reference proteome</keyword>
<dbReference type="InterPro" id="IPR050121">
    <property type="entry name" value="Cytochrome_P450_monoxygenase"/>
</dbReference>
<evidence type="ECO:0000256" key="2">
    <source>
        <dbReference type="ARBA" id="ARBA00010617"/>
    </source>
</evidence>
<proteinExistence type="inferred from homology"/>
<evidence type="ECO:0000256" key="6">
    <source>
        <dbReference type="PIRSR" id="PIRSR602401-1"/>
    </source>
</evidence>
<evidence type="ECO:0000256" key="5">
    <source>
        <dbReference type="ARBA" id="ARBA00023004"/>
    </source>
</evidence>
<feature type="binding site" description="axial binding residue" evidence="6">
    <location>
        <position position="471"/>
    </location>
    <ligand>
        <name>heme</name>
        <dbReference type="ChEBI" id="CHEBI:30413"/>
    </ligand>
    <ligandPart>
        <name>Fe</name>
        <dbReference type="ChEBI" id="CHEBI:18248"/>
    </ligandPart>
</feature>
<dbReference type="PRINTS" id="PR00385">
    <property type="entry name" value="P450"/>
</dbReference>
<feature type="transmembrane region" description="Helical" evidence="8">
    <location>
        <begin position="6"/>
        <end position="26"/>
    </location>
</feature>
<dbReference type="SUPFAM" id="SSF48264">
    <property type="entry name" value="Cytochrome P450"/>
    <property type="match status" value="1"/>
</dbReference>
<protein>
    <submittedName>
        <fullName evidence="9">Cytochrome P450 monooxygenase 3A19</fullName>
    </submittedName>
</protein>
<dbReference type="InterPro" id="IPR002401">
    <property type="entry name" value="Cyt_P450_E_grp-I"/>
</dbReference>
<sequence>MSFVSITVLPVLAVLAVVLYCLYHVFIKPQLSPLRHLPTPKQGSVIFRLLREPKVPDIERWIDELPHQGLIRYLGVFNQERILIATPDAAQDLLFSNAYRFVKPELQWILANNIAGHGLLIQEGEQHKQARKRFNPVFSPAQMKKWFPTFWKVAVRGIELLPEHTTKMESSVMSNHIEGSMRGITGIVELVSAASIDIIGRFGFKTEFQTLERIGKGKSTKGSHDPKVRFGRAYIEMFKTTKRGQLTLRAASLIGPKIALKLPLRAVNTIHSIMNLVHATAEDVVAEHESNFAAYEHDHNPDMLTLIMRTGHFTHQDLIEQTVHFFAAATETVAGTTCWAIHLLSRHPDIQERLRQEIREHMPSPYSSEQDVSQAQIHNLKYLNAVTNEVLRYHSINTLLWREPVEDTTLMGEPIRKGTKIVFSPWALNRDPAHWGSDSRIFNPERWMDDPTGGADHRYSFLTFGGGPRRCVGEQYARDQLSCLVASLIGRYEFSPLDPCNGTDEGQEIGDNFALTLFKIYSGWKLNVRKVPGW</sequence>
<evidence type="ECO:0000256" key="3">
    <source>
        <dbReference type="ARBA" id="ARBA00022617"/>
    </source>
</evidence>
<keyword evidence="8" id="KW-0472">Membrane</keyword>
<dbReference type="GO" id="GO:0020037">
    <property type="term" value="F:heme binding"/>
    <property type="evidence" value="ECO:0007669"/>
    <property type="project" value="InterPro"/>
</dbReference>
<reference evidence="9" key="2">
    <citation type="submission" date="2020-02" db="EMBL/GenBank/DDBJ databases">
        <title>Identification and distribution of gene clusters putatively required for synthesis of sphingolipid metabolism inhibitors in phylogenetically diverse species of the filamentous fungus Fusarium.</title>
        <authorList>
            <person name="Kim H.-S."/>
            <person name="Busman M."/>
            <person name="Brown D.W."/>
            <person name="Divon H."/>
            <person name="Uhlig S."/>
            <person name="Proctor R.H."/>
        </authorList>
    </citation>
    <scope>NUCLEOTIDE SEQUENCE</scope>
    <source>
        <strain evidence="9">NRRL 25174</strain>
    </source>
</reference>
<dbReference type="GO" id="GO:0005506">
    <property type="term" value="F:iron ion binding"/>
    <property type="evidence" value="ECO:0007669"/>
    <property type="project" value="InterPro"/>
</dbReference>
<comment type="similarity">
    <text evidence="2 7">Belongs to the cytochrome P450 family.</text>
</comment>
<dbReference type="PRINTS" id="PR00463">
    <property type="entry name" value="EP450I"/>
</dbReference>
<name>A0A9P5DUY1_9HYPO</name>
<dbReference type="PANTHER" id="PTHR24305">
    <property type="entry name" value="CYTOCHROME P450"/>
    <property type="match status" value="1"/>
</dbReference>
<keyword evidence="5 6" id="KW-0408">Iron</keyword>
<dbReference type="Gene3D" id="1.10.630.10">
    <property type="entry name" value="Cytochrome P450"/>
    <property type="match status" value="1"/>
</dbReference>
<keyword evidence="7 9" id="KW-0503">Monooxygenase</keyword>
<dbReference type="PROSITE" id="PS00086">
    <property type="entry name" value="CYTOCHROME_P450"/>
    <property type="match status" value="1"/>
</dbReference>
<dbReference type="Pfam" id="PF00067">
    <property type="entry name" value="p450"/>
    <property type="match status" value="1"/>
</dbReference>
<dbReference type="GO" id="GO:0016705">
    <property type="term" value="F:oxidoreductase activity, acting on paired donors, with incorporation or reduction of molecular oxygen"/>
    <property type="evidence" value="ECO:0007669"/>
    <property type="project" value="InterPro"/>
</dbReference>
<keyword evidence="3 6" id="KW-0349">Heme</keyword>
<dbReference type="PANTHER" id="PTHR24305:SF166">
    <property type="entry name" value="CYTOCHROME P450 12A4, MITOCHONDRIAL-RELATED"/>
    <property type="match status" value="1"/>
</dbReference>
<evidence type="ECO:0000313" key="9">
    <source>
        <dbReference type="EMBL" id="KAF4335308.1"/>
    </source>
</evidence>
<evidence type="ECO:0000256" key="4">
    <source>
        <dbReference type="ARBA" id="ARBA00022723"/>
    </source>
</evidence>
<dbReference type="Proteomes" id="UP000730481">
    <property type="component" value="Unassembled WGS sequence"/>
</dbReference>
<keyword evidence="8" id="KW-0812">Transmembrane</keyword>
<dbReference type="AlphaFoldDB" id="A0A9P5DUY1"/>
<dbReference type="InterPro" id="IPR017972">
    <property type="entry name" value="Cyt_P450_CS"/>
</dbReference>
<reference evidence="9" key="1">
    <citation type="journal article" date="2017" name="Mycologia">
        <title>Fusarium algeriense, sp. nov., a novel toxigenic crown rot pathogen of durum wheat from Algeria is nested in the Fusarium burgessii species complex.</title>
        <authorList>
            <person name="Laraba I."/>
            <person name="Keddad A."/>
            <person name="Boureghda H."/>
            <person name="Abdallah N."/>
            <person name="Vaughan M.M."/>
            <person name="Proctor R.H."/>
            <person name="Busman M."/>
            <person name="O'Donnell K."/>
        </authorList>
    </citation>
    <scope>NUCLEOTIDE SEQUENCE</scope>
    <source>
        <strain evidence="9">NRRL 25174</strain>
    </source>
</reference>
<dbReference type="EMBL" id="PVQB02000574">
    <property type="protein sequence ID" value="KAF4335308.1"/>
    <property type="molecule type" value="Genomic_DNA"/>
</dbReference>
<evidence type="ECO:0000256" key="7">
    <source>
        <dbReference type="RuleBase" id="RU000461"/>
    </source>
</evidence>
<comment type="caution">
    <text evidence="9">The sequence shown here is derived from an EMBL/GenBank/DDBJ whole genome shotgun (WGS) entry which is preliminary data.</text>
</comment>
<dbReference type="InterPro" id="IPR036396">
    <property type="entry name" value="Cyt_P450_sf"/>
</dbReference>
<keyword evidence="8" id="KW-1133">Transmembrane helix</keyword>
<dbReference type="GO" id="GO:0004497">
    <property type="term" value="F:monooxygenase activity"/>
    <property type="evidence" value="ECO:0007669"/>
    <property type="project" value="UniProtKB-KW"/>
</dbReference>
<dbReference type="OrthoDB" id="1470350at2759"/>
<evidence type="ECO:0000313" key="10">
    <source>
        <dbReference type="Proteomes" id="UP000730481"/>
    </source>
</evidence>
<organism evidence="9 10">
    <name type="scientific">Fusarium beomiforme</name>
    <dbReference type="NCBI Taxonomy" id="44412"/>
    <lineage>
        <taxon>Eukaryota</taxon>
        <taxon>Fungi</taxon>
        <taxon>Dikarya</taxon>
        <taxon>Ascomycota</taxon>
        <taxon>Pezizomycotina</taxon>
        <taxon>Sordariomycetes</taxon>
        <taxon>Hypocreomycetidae</taxon>
        <taxon>Hypocreales</taxon>
        <taxon>Nectriaceae</taxon>
        <taxon>Fusarium</taxon>
        <taxon>Fusarium burgessii species complex</taxon>
    </lineage>
</organism>
<evidence type="ECO:0000256" key="1">
    <source>
        <dbReference type="ARBA" id="ARBA00001971"/>
    </source>
</evidence>
<gene>
    <name evidence="9" type="ORF">FBEOM_10855</name>
</gene>
<keyword evidence="7" id="KW-0560">Oxidoreductase</keyword>
<evidence type="ECO:0000256" key="8">
    <source>
        <dbReference type="SAM" id="Phobius"/>
    </source>
</evidence>
<dbReference type="InterPro" id="IPR001128">
    <property type="entry name" value="Cyt_P450"/>
</dbReference>
<comment type="cofactor">
    <cofactor evidence="1 6">
        <name>heme</name>
        <dbReference type="ChEBI" id="CHEBI:30413"/>
    </cofactor>
</comment>